<dbReference type="STRING" id="1088869.GMO_14460"/>
<dbReference type="AlphaFoldDB" id="G6XIN6"/>
<gene>
    <name evidence="2" type="ORF">GMO_14460</name>
</gene>
<keyword evidence="3" id="KW-1185">Reference proteome</keyword>
<evidence type="ECO:0000313" key="2">
    <source>
        <dbReference type="EMBL" id="EHH68676.1"/>
    </source>
</evidence>
<dbReference type="Pfam" id="PF13628">
    <property type="entry name" value="DUF4142"/>
    <property type="match status" value="1"/>
</dbReference>
<proteinExistence type="predicted"/>
<evidence type="ECO:0000313" key="3">
    <source>
        <dbReference type="Proteomes" id="UP000004949"/>
    </source>
</evidence>
<evidence type="ECO:0000259" key="1">
    <source>
        <dbReference type="Pfam" id="PF13628"/>
    </source>
</evidence>
<dbReference type="InterPro" id="IPR025419">
    <property type="entry name" value="DUF4142"/>
</dbReference>
<protein>
    <recommendedName>
        <fullName evidence="1">DUF4142 domain-containing protein</fullName>
    </recommendedName>
</protein>
<reference evidence="2 3" key="1">
    <citation type="submission" date="2011-10" db="EMBL/GenBank/DDBJ databases">
        <title>Genome sequence of Gluconobacter morbifer G707, isolated from Drosophila gut.</title>
        <authorList>
            <person name="Lee W.-J."/>
            <person name="Kim E.-K."/>
        </authorList>
    </citation>
    <scope>NUCLEOTIDE SEQUENCE [LARGE SCALE GENOMIC DNA]</scope>
    <source>
        <strain evidence="2 3">G707</strain>
    </source>
</reference>
<dbReference type="Gene3D" id="1.20.1260.10">
    <property type="match status" value="1"/>
</dbReference>
<dbReference type="eggNOG" id="COG3652">
    <property type="taxonomic scope" value="Bacteria"/>
</dbReference>
<accession>G6XIN6</accession>
<dbReference type="Proteomes" id="UP000004949">
    <property type="component" value="Unassembled WGS sequence"/>
</dbReference>
<organism evidence="2 3">
    <name type="scientific">Gluconobacter morbifer G707</name>
    <dbReference type="NCBI Taxonomy" id="1088869"/>
    <lineage>
        <taxon>Bacteria</taxon>
        <taxon>Pseudomonadati</taxon>
        <taxon>Pseudomonadota</taxon>
        <taxon>Alphaproteobacteria</taxon>
        <taxon>Acetobacterales</taxon>
        <taxon>Acetobacteraceae</taxon>
        <taxon>Gluconobacter</taxon>
    </lineage>
</organism>
<dbReference type="PANTHER" id="PTHR38593:SF1">
    <property type="entry name" value="BLR2558 PROTEIN"/>
    <property type="match status" value="1"/>
</dbReference>
<dbReference type="PANTHER" id="PTHR38593">
    <property type="entry name" value="BLR2558 PROTEIN"/>
    <property type="match status" value="1"/>
</dbReference>
<name>G6XIN6_9PROT</name>
<dbReference type="InterPro" id="IPR012347">
    <property type="entry name" value="Ferritin-like"/>
</dbReference>
<sequence>MGLLAALAACTSADAPPAPALPSAPGVYKLSTADAAFLQQVDELDQTQINIAKLAATHSNSDVVKAFATTVLNDHTTNQKAVAKIATEANLTVTPKVDDADQGHIETFDHLYGSSFDRLYLRNIVSLQTPAFTSTLKTETASGGFADVKTLASDTTKMLTDHTARAHDLMGDRTFGRHHSRKRH</sequence>
<dbReference type="EMBL" id="AGQV01000002">
    <property type="protein sequence ID" value="EHH68676.1"/>
    <property type="molecule type" value="Genomic_DNA"/>
</dbReference>
<feature type="domain" description="DUF4142" evidence="1">
    <location>
        <begin position="33"/>
        <end position="169"/>
    </location>
</feature>
<comment type="caution">
    <text evidence="2">The sequence shown here is derived from an EMBL/GenBank/DDBJ whole genome shotgun (WGS) entry which is preliminary data.</text>
</comment>
<dbReference type="PATRIC" id="fig|1088869.3.peg.1447"/>